<sequence>YVTRIRKFSWVELSKKESSTVDELEKWTNSNADYDEGRNFIRTCGIVSFSGAVNIRKANLAKIHSIT</sequence>
<feature type="non-terminal residue" evidence="1">
    <location>
        <position position="1"/>
    </location>
</feature>
<protein>
    <submittedName>
        <fullName evidence="1">8458_t:CDS:1</fullName>
    </submittedName>
</protein>
<proteinExistence type="predicted"/>
<dbReference type="Proteomes" id="UP000789920">
    <property type="component" value="Unassembled WGS sequence"/>
</dbReference>
<evidence type="ECO:0000313" key="1">
    <source>
        <dbReference type="EMBL" id="CAG8486371.1"/>
    </source>
</evidence>
<organism evidence="1 2">
    <name type="scientific">Racocetra persica</name>
    <dbReference type="NCBI Taxonomy" id="160502"/>
    <lineage>
        <taxon>Eukaryota</taxon>
        <taxon>Fungi</taxon>
        <taxon>Fungi incertae sedis</taxon>
        <taxon>Mucoromycota</taxon>
        <taxon>Glomeromycotina</taxon>
        <taxon>Glomeromycetes</taxon>
        <taxon>Diversisporales</taxon>
        <taxon>Gigasporaceae</taxon>
        <taxon>Racocetra</taxon>
    </lineage>
</organism>
<reference evidence="1" key="1">
    <citation type="submission" date="2021-06" db="EMBL/GenBank/DDBJ databases">
        <authorList>
            <person name="Kallberg Y."/>
            <person name="Tangrot J."/>
            <person name="Rosling A."/>
        </authorList>
    </citation>
    <scope>NUCLEOTIDE SEQUENCE</scope>
    <source>
        <strain evidence="1">MA461A</strain>
    </source>
</reference>
<gene>
    <name evidence="1" type="ORF">RPERSI_LOCUS1200</name>
</gene>
<accession>A0ACA9KPT9</accession>
<keyword evidence="2" id="KW-1185">Reference proteome</keyword>
<evidence type="ECO:0000313" key="2">
    <source>
        <dbReference type="Proteomes" id="UP000789920"/>
    </source>
</evidence>
<name>A0ACA9KPT9_9GLOM</name>
<dbReference type="EMBL" id="CAJVQC010001049">
    <property type="protein sequence ID" value="CAG8486371.1"/>
    <property type="molecule type" value="Genomic_DNA"/>
</dbReference>
<comment type="caution">
    <text evidence="1">The sequence shown here is derived from an EMBL/GenBank/DDBJ whole genome shotgun (WGS) entry which is preliminary data.</text>
</comment>